<reference evidence="2" key="1">
    <citation type="submission" date="2020-07" db="EMBL/GenBank/DDBJ databases">
        <authorList>
            <person name="Lin J."/>
        </authorList>
    </citation>
    <scope>NUCLEOTIDE SEQUENCE</scope>
</reference>
<feature type="region of interest" description="Disordered" evidence="1">
    <location>
        <begin position="1"/>
        <end position="28"/>
    </location>
</feature>
<gene>
    <name evidence="2" type="ORF">CB5_LOCUS5049</name>
</gene>
<organism evidence="2">
    <name type="scientific">Ananas comosus var. bracteatus</name>
    <name type="common">red pineapple</name>
    <dbReference type="NCBI Taxonomy" id="296719"/>
    <lineage>
        <taxon>Eukaryota</taxon>
        <taxon>Viridiplantae</taxon>
        <taxon>Streptophyta</taxon>
        <taxon>Embryophyta</taxon>
        <taxon>Tracheophyta</taxon>
        <taxon>Spermatophyta</taxon>
        <taxon>Magnoliopsida</taxon>
        <taxon>Liliopsida</taxon>
        <taxon>Poales</taxon>
        <taxon>Bromeliaceae</taxon>
        <taxon>Bromelioideae</taxon>
        <taxon>Ananas</taxon>
    </lineage>
</organism>
<proteinExistence type="predicted"/>
<feature type="region of interest" description="Disordered" evidence="1">
    <location>
        <begin position="51"/>
        <end position="71"/>
    </location>
</feature>
<sequence length="99" mass="10852">MPLGLSPELRGEENQSLPRRVRPGTEGRALLPASSSVRDELLGGLCHAPGPMPIWPDPSTSNKRRTDRVSPIRPRLITCTFSSIEKSTSGNIHKRLTRG</sequence>
<evidence type="ECO:0000256" key="1">
    <source>
        <dbReference type="SAM" id="MobiDB-lite"/>
    </source>
</evidence>
<protein>
    <submittedName>
        <fullName evidence="2">Uncharacterized protein</fullName>
    </submittedName>
</protein>
<dbReference type="EMBL" id="LR862141">
    <property type="protein sequence ID" value="CAD1821838.1"/>
    <property type="molecule type" value="Genomic_DNA"/>
</dbReference>
<dbReference type="AlphaFoldDB" id="A0A6V7NTS4"/>
<name>A0A6V7NTS4_ANACO</name>
<accession>A0A6V7NTS4</accession>
<evidence type="ECO:0000313" key="2">
    <source>
        <dbReference type="EMBL" id="CAD1821838.1"/>
    </source>
</evidence>